<protein>
    <recommendedName>
        <fullName evidence="1">DUF8040 domain-containing protein</fullName>
    </recommendedName>
</protein>
<sequence>MILYCYLKKGSYKKCCQEMTRHSCVAFIHLCNHFKQRGWLGDSRYSTLEEKMAIFLHVIGHNDCFIKVLNGMMDFSKEIIVPILVNQTQIFQGDREIWEGCT</sequence>
<dbReference type="AlphaFoldDB" id="A0AAF0X3T8"/>
<accession>A0AAF0X3T8</accession>
<organism evidence="2 3">
    <name type="scientific">Daucus carota subsp. sativus</name>
    <name type="common">Carrot</name>
    <dbReference type="NCBI Taxonomy" id="79200"/>
    <lineage>
        <taxon>Eukaryota</taxon>
        <taxon>Viridiplantae</taxon>
        <taxon>Streptophyta</taxon>
        <taxon>Embryophyta</taxon>
        <taxon>Tracheophyta</taxon>
        <taxon>Spermatophyta</taxon>
        <taxon>Magnoliopsida</taxon>
        <taxon>eudicotyledons</taxon>
        <taxon>Gunneridae</taxon>
        <taxon>Pentapetalae</taxon>
        <taxon>asterids</taxon>
        <taxon>campanulids</taxon>
        <taxon>Apiales</taxon>
        <taxon>Apiaceae</taxon>
        <taxon>Apioideae</taxon>
        <taxon>Scandiceae</taxon>
        <taxon>Daucinae</taxon>
        <taxon>Daucus</taxon>
        <taxon>Daucus sect. Daucus</taxon>
    </lineage>
</organism>
<reference evidence="2" key="1">
    <citation type="journal article" date="2016" name="Nat. Genet.">
        <title>A high-quality carrot genome assembly provides new insights into carotenoid accumulation and asterid genome evolution.</title>
        <authorList>
            <person name="Iorizzo M."/>
            <person name="Ellison S."/>
            <person name="Senalik D."/>
            <person name="Zeng P."/>
            <person name="Satapoomin P."/>
            <person name="Huang J."/>
            <person name="Bowman M."/>
            <person name="Iovene M."/>
            <person name="Sanseverino W."/>
            <person name="Cavagnaro P."/>
            <person name="Yildiz M."/>
            <person name="Macko-Podgorni A."/>
            <person name="Moranska E."/>
            <person name="Grzebelus E."/>
            <person name="Grzebelus D."/>
            <person name="Ashrafi H."/>
            <person name="Zheng Z."/>
            <person name="Cheng S."/>
            <person name="Spooner D."/>
            <person name="Van Deynze A."/>
            <person name="Simon P."/>
        </authorList>
    </citation>
    <scope>NUCLEOTIDE SEQUENCE</scope>
    <source>
        <tissue evidence="2">Leaf</tissue>
    </source>
</reference>
<dbReference type="Pfam" id="PF26138">
    <property type="entry name" value="DUF8040"/>
    <property type="match status" value="1"/>
</dbReference>
<dbReference type="Proteomes" id="UP000077755">
    <property type="component" value="Chromosome 5"/>
</dbReference>
<dbReference type="InterPro" id="IPR058353">
    <property type="entry name" value="DUF8040"/>
</dbReference>
<feature type="domain" description="DUF8040" evidence="1">
    <location>
        <begin position="13"/>
        <end position="66"/>
    </location>
</feature>
<name>A0AAF0X3T8_DAUCS</name>
<gene>
    <name evidence="2" type="ORF">DCAR_0519264</name>
</gene>
<evidence type="ECO:0000313" key="3">
    <source>
        <dbReference type="Proteomes" id="UP000077755"/>
    </source>
</evidence>
<dbReference type="EMBL" id="CP093347">
    <property type="protein sequence ID" value="WOG99908.1"/>
    <property type="molecule type" value="Genomic_DNA"/>
</dbReference>
<proteinExistence type="predicted"/>
<keyword evidence="3" id="KW-1185">Reference proteome</keyword>
<evidence type="ECO:0000313" key="2">
    <source>
        <dbReference type="EMBL" id="WOG99908.1"/>
    </source>
</evidence>
<evidence type="ECO:0000259" key="1">
    <source>
        <dbReference type="Pfam" id="PF26138"/>
    </source>
</evidence>
<reference evidence="2" key="2">
    <citation type="submission" date="2022-03" db="EMBL/GenBank/DDBJ databases">
        <title>Draft title - Genomic analysis of global carrot germplasm unveils the trajectory of domestication and the origin of high carotenoid orange carrot.</title>
        <authorList>
            <person name="Iorizzo M."/>
            <person name="Ellison S."/>
            <person name="Senalik D."/>
            <person name="Macko-Podgorni A."/>
            <person name="Grzebelus D."/>
            <person name="Bostan H."/>
            <person name="Rolling W."/>
            <person name="Curaba J."/>
            <person name="Simon P."/>
        </authorList>
    </citation>
    <scope>NUCLEOTIDE SEQUENCE</scope>
    <source>
        <tissue evidence="2">Leaf</tissue>
    </source>
</reference>